<dbReference type="InterPro" id="IPR000045">
    <property type="entry name" value="Prepilin_IV_endopep_pep"/>
</dbReference>
<dbReference type="Pfam" id="PF01478">
    <property type="entry name" value="Peptidase_A24"/>
    <property type="match status" value="1"/>
</dbReference>
<evidence type="ECO:0000256" key="5">
    <source>
        <dbReference type="ARBA" id="ARBA00023136"/>
    </source>
</evidence>
<dbReference type="RefSeq" id="WP_133291612.1">
    <property type="nucleotide sequence ID" value="NZ_SMSJ01000060.1"/>
</dbReference>
<evidence type="ECO:0000259" key="7">
    <source>
        <dbReference type="Pfam" id="PF01478"/>
    </source>
</evidence>
<keyword evidence="5 6" id="KW-0472">Membrane</keyword>
<evidence type="ECO:0000256" key="2">
    <source>
        <dbReference type="ARBA" id="ARBA00022475"/>
    </source>
</evidence>
<comment type="caution">
    <text evidence="8">The sequence shown here is derived from an EMBL/GenBank/DDBJ whole genome shotgun (WGS) entry which is preliminary data.</text>
</comment>
<keyword evidence="4 6" id="KW-1133">Transmembrane helix</keyword>
<evidence type="ECO:0000256" key="4">
    <source>
        <dbReference type="ARBA" id="ARBA00022989"/>
    </source>
</evidence>
<comment type="subcellular location">
    <subcellularLocation>
        <location evidence="1">Cell membrane</location>
        <topology evidence="1">Multi-pass membrane protein</topology>
    </subcellularLocation>
</comment>
<dbReference type="Proteomes" id="UP000295096">
    <property type="component" value="Unassembled WGS sequence"/>
</dbReference>
<dbReference type="PANTHER" id="PTHR36506:SF1">
    <property type="entry name" value="PREFLAGELLIN PEPTIDASE"/>
    <property type="match status" value="1"/>
</dbReference>
<dbReference type="PANTHER" id="PTHR36506">
    <property type="entry name" value="PREFLAGELLIN PEPTIDASE"/>
    <property type="match status" value="1"/>
</dbReference>
<feature type="transmembrane region" description="Helical" evidence="6">
    <location>
        <begin position="80"/>
        <end position="113"/>
    </location>
</feature>
<evidence type="ECO:0000256" key="1">
    <source>
        <dbReference type="ARBA" id="ARBA00004651"/>
    </source>
</evidence>
<reference evidence="8 9" key="1">
    <citation type="journal article" date="2016" name="J. Microbiol.">
        <title>Dankookia rubra gen. nov., sp. nov., an alphaproteobacterium isolated from sediment of a shallow stream.</title>
        <authorList>
            <person name="Kim W.H."/>
            <person name="Kim D.H."/>
            <person name="Kang K."/>
            <person name="Ahn T.Y."/>
        </authorList>
    </citation>
    <scope>NUCLEOTIDE SEQUENCE [LARGE SCALE GENOMIC DNA]</scope>
    <source>
        <strain evidence="8 9">JCM30602</strain>
    </source>
</reference>
<protein>
    <submittedName>
        <fullName evidence="8">Peptidase A24</fullName>
    </submittedName>
</protein>
<evidence type="ECO:0000313" key="8">
    <source>
        <dbReference type="EMBL" id="TDH59611.1"/>
    </source>
</evidence>
<dbReference type="InterPro" id="IPR052218">
    <property type="entry name" value="Preflagellin_Peptidase"/>
</dbReference>
<organism evidence="8 9">
    <name type="scientific">Dankookia rubra</name>
    <dbReference type="NCBI Taxonomy" id="1442381"/>
    <lineage>
        <taxon>Bacteria</taxon>
        <taxon>Pseudomonadati</taxon>
        <taxon>Pseudomonadota</taxon>
        <taxon>Alphaproteobacteria</taxon>
        <taxon>Acetobacterales</taxon>
        <taxon>Roseomonadaceae</taxon>
        <taxon>Dankookia</taxon>
    </lineage>
</organism>
<evidence type="ECO:0000256" key="6">
    <source>
        <dbReference type="SAM" id="Phobius"/>
    </source>
</evidence>
<keyword evidence="9" id="KW-1185">Reference proteome</keyword>
<evidence type="ECO:0000256" key="3">
    <source>
        <dbReference type="ARBA" id="ARBA00022692"/>
    </source>
</evidence>
<dbReference type="EMBL" id="SMSJ01000060">
    <property type="protein sequence ID" value="TDH59611.1"/>
    <property type="molecule type" value="Genomic_DNA"/>
</dbReference>
<name>A0A4R5QB68_9PROT</name>
<proteinExistence type="predicted"/>
<dbReference type="GO" id="GO:0004190">
    <property type="term" value="F:aspartic-type endopeptidase activity"/>
    <property type="evidence" value="ECO:0007669"/>
    <property type="project" value="InterPro"/>
</dbReference>
<dbReference type="Gene3D" id="1.20.120.1220">
    <property type="match status" value="1"/>
</dbReference>
<keyword evidence="3 6" id="KW-0812">Transmembrane</keyword>
<accession>A0A4R5QB68</accession>
<feature type="domain" description="Prepilin type IV endopeptidase peptidase" evidence="7">
    <location>
        <begin position="13"/>
        <end position="109"/>
    </location>
</feature>
<dbReference type="GO" id="GO:0005886">
    <property type="term" value="C:plasma membrane"/>
    <property type="evidence" value="ECO:0007669"/>
    <property type="project" value="UniProtKB-SubCell"/>
</dbReference>
<dbReference type="AlphaFoldDB" id="A0A4R5QB68"/>
<gene>
    <name evidence="8" type="ORF">E2C06_26570</name>
</gene>
<feature type="transmembrane region" description="Helical" evidence="6">
    <location>
        <begin position="49"/>
        <end position="68"/>
    </location>
</feature>
<sequence>MTLITLIPLGAGMALLAAALHDIAARTIPNGLNLAIACAGLAARALAGDLLPGLVAAGLVFLLALAAWRCRVMGGGDVKLLAACALLASPAAVPGMVLAVALAGGVLALAYLGLRPLVPAPAPARPAPLLARARRAEAWRIRRRGPLPYGVAIALGTFFTLLG</sequence>
<keyword evidence="2" id="KW-1003">Cell membrane</keyword>
<evidence type="ECO:0000313" key="9">
    <source>
        <dbReference type="Proteomes" id="UP000295096"/>
    </source>
</evidence>